<dbReference type="Pfam" id="PF24065">
    <property type="entry name" value="REV3_N"/>
    <property type="match status" value="1"/>
</dbReference>
<dbReference type="GO" id="GO:0051539">
    <property type="term" value="F:4 iron, 4 sulfur cluster binding"/>
    <property type="evidence" value="ECO:0007669"/>
    <property type="project" value="UniProtKB-KW"/>
</dbReference>
<dbReference type="SUPFAM" id="SSF56672">
    <property type="entry name" value="DNA/RNA polymerases"/>
    <property type="match status" value="1"/>
</dbReference>
<dbReference type="Gene3D" id="3.30.342.10">
    <property type="entry name" value="DNA Polymerase, chain B, domain 1"/>
    <property type="match status" value="1"/>
</dbReference>
<feature type="domain" description="DNA polymerase zeta catalytic subunit N-terminal" evidence="25">
    <location>
        <begin position="1"/>
        <end position="57"/>
    </location>
</feature>
<dbReference type="PROSITE" id="PS00116">
    <property type="entry name" value="DNA_POLYMERASE_B"/>
    <property type="match status" value="1"/>
</dbReference>
<dbReference type="Pfam" id="PF24055">
    <property type="entry name" value="POL3_N"/>
    <property type="match status" value="1"/>
</dbReference>
<feature type="domain" description="DNA polymerase delta/zeta catalytic subunit N-terminal" evidence="24">
    <location>
        <begin position="58"/>
        <end position="147"/>
    </location>
</feature>
<dbReference type="Pfam" id="PF03104">
    <property type="entry name" value="DNA_pol_B_exo1"/>
    <property type="match status" value="1"/>
</dbReference>
<dbReference type="SUPFAM" id="SSF53098">
    <property type="entry name" value="Ribonuclease H-like"/>
    <property type="match status" value="1"/>
</dbReference>
<dbReference type="Gene3D" id="1.10.287.690">
    <property type="entry name" value="Helix hairpin bin"/>
    <property type="match status" value="1"/>
</dbReference>
<evidence type="ECO:0000256" key="19">
    <source>
        <dbReference type="ARBA" id="ARBA00066055"/>
    </source>
</evidence>
<keyword evidence="14 20" id="KW-0411">Iron-sulfur</keyword>
<name>A0A1E4S7A0_CYBJN</name>
<dbReference type="InterPro" id="IPR012337">
    <property type="entry name" value="RNaseH-like_sf"/>
</dbReference>
<evidence type="ECO:0000256" key="15">
    <source>
        <dbReference type="ARBA" id="ARBA00023125"/>
    </source>
</evidence>
<keyword evidence="9" id="KW-0227">DNA damage</keyword>
<comment type="catalytic activity">
    <reaction evidence="18 20">
        <text>DNA(n) + a 2'-deoxyribonucleoside 5'-triphosphate = DNA(n+1) + diphosphate</text>
        <dbReference type="Rhea" id="RHEA:22508"/>
        <dbReference type="Rhea" id="RHEA-COMP:17339"/>
        <dbReference type="Rhea" id="RHEA-COMP:17340"/>
        <dbReference type="ChEBI" id="CHEBI:33019"/>
        <dbReference type="ChEBI" id="CHEBI:61560"/>
        <dbReference type="ChEBI" id="CHEBI:173112"/>
        <dbReference type="EC" id="2.7.7.7"/>
    </reaction>
</comment>
<dbReference type="OrthoDB" id="2414538at2759"/>
<sequence length="1367" mass="157441">VQINNYDFYQSTPTVFDRTSSPSSQSEAAGGNAYHHVPVVRVYGSLPTGHRILAHIHGVFPYLYIPYEEEDCLSLQMRLEAVVAESLRRKKHVEGECGDVDEEPRDRSDVSLKYIAHVSICKGTRFYGYHVGYTSFFKIYLLNPSYLNRVADLLRDGALGKKYEVFGAHIPYGLQFLSDFNLFGCGWLKLQELFIRLPVLADESLKTDELVEYMMGYHTVEVPRIGRSALEIDTCAQYILNRLDLKERHLHHDFVEKFTQIDPEFIYIQSTKDLWKDGEFQRKIVGEPAYLTPKPTMRSPDVKWVEDDQNKLLFDYIKGLNPGSEQLNFNNFVKQNPSLKSLPTSFEAVGELFYEPELDIMSQQQDVTNEAEYNEYDDVYYQQQDDQTNILHDMFEKDLEVDEPAEEEEEGPKHGPSLDLQLTQFFSRRFKKRRLSESLRSQSLKHSLQSLPSVKFGNHRYIYSKPPPTDLDFKEIGLPEIQYQDPFYSDLPAKPFIKAGKKFNPESKLLSHLKQIPLGDGSLVIEQHGTVLSKDPSRIQSWKYTKMPPAAKDLTEVTSYNDHSQVRAKRGFKFGSQEDMERLPNGFNELSVLYVEVFVRTRDDLKPNPTEDPVVAIFWKLSNGEVIHEGVLTTDQRPIPETRVDSFTDEFEMIESFAQLVKKYDPDILSGYEVHNSSWGYLIDRSRSKFDYEFIRDLSRCSKKGLSKMGYHWGYTHTSSIQICGRHVINIWRSLKSLNLSKNSVEHVAFHLLHQRIPSYTHRLLTDMWQSNFIDIIKFFKQRVEIDFKLMKAADIISKATEEARMIGIDFTDVFYRGSQYKVESLMIRIAKAENFMMLSPSKKQVRNQKPLECIPLVMEPISAYYKSPLVVLDFQSLYPSIIIAYNYCYSTLLGRLKNYSKGTNPIGTGKVKHPPGLLKLLENDITLSPNGLMFVNASVRKSLIAKMLTDILDTRFMVKATMKHLDANMKQLYDNRQLALKLTANVTYGYTSASFSGRMPCSDIADAIVQTGRETLERAVEMIETEPSWGAKVVYGDTDSLFVYLPGRSMEDAFRIGNEMASAVTKSNPDPVTLKFEKVYHPCLLMAKKRYVGYSYETLGIPPKFDAKGIETVRRDGYPAQQYIVEQCLRTLFETQDITKIKEYVVDQFKKIINNDLCIQDFCFARAVKVGRYKNPPPGAIVSEKKMEEDERAKPEYKERVPYVIIEEPGSILRQRARSPEEFLKKGLKLDAEYYIVKTLIPPLERIFNLIGVDVKSWYTEMPKKAQSNIKFFSKRCVSCGRSSSSRLCAQCKEDELGTLLNSVQMLKKSQRMMQDLLVVCRSCSGEISVNCESHDCPNHFQRIKVESQLLESEDKNKELTKIIDW</sequence>
<dbReference type="GeneID" id="30986468"/>
<dbReference type="InterPro" id="IPR030559">
    <property type="entry name" value="PolZ_Rev3"/>
</dbReference>
<feature type="domain" description="DNA-directed DNA polymerase family B exonuclease" evidence="22">
    <location>
        <begin position="630"/>
        <end position="733"/>
    </location>
</feature>
<feature type="domain" description="DNA-directed DNA polymerase family B multifunctional" evidence="21">
    <location>
        <begin position="810"/>
        <end position="1251"/>
    </location>
</feature>
<keyword evidence="12 20" id="KW-0239">DNA-directed DNA polymerase</keyword>
<dbReference type="GO" id="GO:0008270">
    <property type="term" value="F:zinc ion binding"/>
    <property type="evidence" value="ECO:0007669"/>
    <property type="project" value="UniProtKB-KW"/>
</dbReference>
<organism evidence="26 27">
    <name type="scientific">Cyberlindnera jadinii (strain ATCC 18201 / CBS 1600 / BCRC 20928 / JCM 3617 / NBRC 0987 / NRRL Y-1542)</name>
    <name type="common">Torula yeast</name>
    <name type="synonym">Candida utilis</name>
    <dbReference type="NCBI Taxonomy" id="983966"/>
    <lineage>
        <taxon>Eukaryota</taxon>
        <taxon>Fungi</taxon>
        <taxon>Dikarya</taxon>
        <taxon>Ascomycota</taxon>
        <taxon>Saccharomycotina</taxon>
        <taxon>Saccharomycetes</taxon>
        <taxon>Phaffomycetales</taxon>
        <taxon>Phaffomycetaceae</taxon>
        <taxon>Cyberlindnera</taxon>
    </lineage>
</organism>
<dbReference type="CDD" id="cd05778">
    <property type="entry name" value="DNA_polB_zeta_exo"/>
    <property type="match status" value="1"/>
</dbReference>
<dbReference type="FunFam" id="1.10.287.690:FF:000002">
    <property type="entry name" value="DNA polymerase zeta"/>
    <property type="match status" value="1"/>
</dbReference>
<evidence type="ECO:0000256" key="20">
    <source>
        <dbReference type="RuleBase" id="RU000442"/>
    </source>
</evidence>
<keyword evidence="27" id="KW-1185">Reference proteome</keyword>
<evidence type="ECO:0000256" key="2">
    <source>
        <dbReference type="ARBA" id="ARBA00004123"/>
    </source>
</evidence>
<gene>
    <name evidence="26" type="ORF">CYBJADRAFT_110266</name>
</gene>
<evidence type="ECO:0000256" key="8">
    <source>
        <dbReference type="ARBA" id="ARBA00022723"/>
    </source>
</evidence>
<dbReference type="InterPro" id="IPR036397">
    <property type="entry name" value="RNaseH_sf"/>
</dbReference>
<dbReference type="InterPro" id="IPR006134">
    <property type="entry name" value="DNA-dir_DNA_pol_B_multi_dom"/>
</dbReference>
<dbReference type="OMA" id="GRNKMGF"/>
<dbReference type="GO" id="GO:0000724">
    <property type="term" value="P:double-strand break repair via homologous recombination"/>
    <property type="evidence" value="ECO:0007669"/>
    <property type="project" value="TreeGrafter"/>
</dbReference>
<dbReference type="RefSeq" id="XP_020072397.1">
    <property type="nucleotide sequence ID" value="XM_020212072.2"/>
</dbReference>
<keyword evidence="11 20" id="KW-0862">Zinc</keyword>
<evidence type="ECO:0000256" key="7">
    <source>
        <dbReference type="ARBA" id="ARBA00022705"/>
    </source>
</evidence>
<dbReference type="GO" id="GO:0003887">
    <property type="term" value="F:DNA-directed DNA polymerase activity"/>
    <property type="evidence" value="ECO:0007669"/>
    <property type="project" value="UniProtKB-KW"/>
</dbReference>
<evidence type="ECO:0000256" key="11">
    <source>
        <dbReference type="ARBA" id="ARBA00022833"/>
    </source>
</evidence>
<dbReference type="Pfam" id="PF00136">
    <property type="entry name" value="DNA_pol_B"/>
    <property type="match status" value="1"/>
</dbReference>
<dbReference type="GO" id="GO:0042276">
    <property type="term" value="P:error-prone translesion synthesis"/>
    <property type="evidence" value="ECO:0007669"/>
    <property type="project" value="TreeGrafter"/>
</dbReference>
<dbReference type="Pfam" id="PF14260">
    <property type="entry name" value="zf-C4pol"/>
    <property type="match status" value="1"/>
</dbReference>
<comment type="subcellular location">
    <subcellularLocation>
        <location evidence="2 20">Nucleus</location>
    </subcellularLocation>
</comment>
<evidence type="ECO:0000259" key="22">
    <source>
        <dbReference type="Pfam" id="PF03104"/>
    </source>
</evidence>
<dbReference type="PANTHER" id="PTHR45812:SF1">
    <property type="entry name" value="DNA POLYMERASE ZETA CATALYTIC SUBUNIT"/>
    <property type="match status" value="1"/>
</dbReference>
<dbReference type="GO" id="GO:0016035">
    <property type="term" value="C:zeta DNA polymerase complex"/>
    <property type="evidence" value="ECO:0007669"/>
    <property type="project" value="InterPro"/>
</dbReference>
<evidence type="ECO:0000256" key="10">
    <source>
        <dbReference type="ARBA" id="ARBA00022771"/>
    </source>
</evidence>
<dbReference type="InterPro" id="IPR006172">
    <property type="entry name" value="DNA-dir_DNA_pol_B"/>
</dbReference>
<dbReference type="InterPro" id="IPR056435">
    <property type="entry name" value="DPOD/Z_N"/>
</dbReference>
<dbReference type="GO" id="GO:0003677">
    <property type="term" value="F:DNA binding"/>
    <property type="evidence" value="ECO:0007669"/>
    <property type="project" value="UniProtKB-KW"/>
</dbReference>
<dbReference type="Gene3D" id="3.30.420.10">
    <property type="entry name" value="Ribonuclease H-like superfamily/Ribonuclease H"/>
    <property type="match status" value="1"/>
</dbReference>
<reference evidence="26 27" key="1">
    <citation type="journal article" date="2016" name="Proc. Natl. Acad. Sci. U.S.A.">
        <title>Comparative genomics of biotechnologically important yeasts.</title>
        <authorList>
            <person name="Riley R."/>
            <person name="Haridas S."/>
            <person name="Wolfe K.H."/>
            <person name="Lopes M.R."/>
            <person name="Hittinger C.T."/>
            <person name="Goeker M."/>
            <person name="Salamov A.A."/>
            <person name="Wisecaver J.H."/>
            <person name="Long T.M."/>
            <person name="Calvey C.H."/>
            <person name="Aerts A.L."/>
            <person name="Barry K.W."/>
            <person name="Choi C."/>
            <person name="Clum A."/>
            <person name="Coughlan A.Y."/>
            <person name="Deshpande S."/>
            <person name="Douglass A.P."/>
            <person name="Hanson S.J."/>
            <person name="Klenk H.-P."/>
            <person name="LaButti K.M."/>
            <person name="Lapidus A."/>
            <person name="Lindquist E.A."/>
            <person name="Lipzen A.M."/>
            <person name="Meier-Kolthoff J.P."/>
            <person name="Ohm R.A."/>
            <person name="Otillar R.P."/>
            <person name="Pangilinan J.L."/>
            <person name="Peng Y."/>
            <person name="Rokas A."/>
            <person name="Rosa C.A."/>
            <person name="Scheuner C."/>
            <person name="Sibirny A.A."/>
            <person name="Slot J.C."/>
            <person name="Stielow J.B."/>
            <person name="Sun H."/>
            <person name="Kurtzman C.P."/>
            <person name="Blackwell M."/>
            <person name="Grigoriev I.V."/>
            <person name="Jeffries T.W."/>
        </authorList>
    </citation>
    <scope>NUCLEOTIDE SEQUENCE [LARGE SCALE GENOMIC DNA]</scope>
    <source>
        <strain evidence="27">ATCC 18201 / CBS 1600 / BCRC 20928 / JCM 3617 / NBRC 0987 / NRRL Y-1542</strain>
    </source>
</reference>
<dbReference type="InterPro" id="IPR043502">
    <property type="entry name" value="DNA/RNA_pol_sf"/>
</dbReference>
<dbReference type="Gene3D" id="3.90.1600.10">
    <property type="entry name" value="Palm domain of DNA polymerase"/>
    <property type="match status" value="1"/>
</dbReference>
<keyword evidence="4 20" id="KW-0004">4Fe-4S</keyword>
<protein>
    <recommendedName>
        <fullName evidence="20">DNA polymerase</fullName>
        <ecNumber evidence="20">2.7.7.7</ecNumber>
    </recommendedName>
</protein>
<evidence type="ECO:0000256" key="12">
    <source>
        <dbReference type="ARBA" id="ARBA00022932"/>
    </source>
</evidence>
<dbReference type="Gene3D" id="1.10.132.60">
    <property type="entry name" value="DNA polymerase family B, C-terminal domain"/>
    <property type="match status" value="1"/>
</dbReference>
<dbReference type="PRINTS" id="PR00106">
    <property type="entry name" value="DNAPOLB"/>
</dbReference>
<evidence type="ECO:0000256" key="13">
    <source>
        <dbReference type="ARBA" id="ARBA00023004"/>
    </source>
</evidence>
<dbReference type="InterPro" id="IPR025687">
    <property type="entry name" value="Znf-C4pol"/>
</dbReference>
<evidence type="ECO:0000256" key="4">
    <source>
        <dbReference type="ARBA" id="ARBA00022485"/>
    </source>
</evidence>
<evidence type="ECO:0000256" key="5">
    <source>
        <dbReference type="ARBA" id="ARBA00022679"/>
    </source>
</evidence>
<dbReference type="EMBL" id="KV453926">
    <property type="protein sequence ID" value="ODV75358.1"/>
    <property type="molecule type" value="Genomic_DNA"/>
</dbReference>
<evidence type="ECO:0000259" key="24">
    <source>
        <dbReference type="Pfam" id="PF24055"/>
    </source>
</evidence>
<keyword evidence="10 20" id="KW-0863">Zinc-finger</keyword>
<proteinExistence type="inferred from homology"/>
<keyword evidence="5 20" id="KW-0808">Transferase</keyword>
<comment type="cofactor">
    <cofactor evidence="1 20">
        <name>[4Fe-4S] cluster</name>
        <dbReference type="ChEBI" id="CHEBI:49883"/>
    </cofactor>
</comment>
<evidence type="ECO:0000256" key="9">
    <source>
        <dbReference type="ARBA" id="ARBA00022763"/>
    </source>
</evidence>
<dbReference type="STRING" id="983966.A0A1E4S7A0"/>
<dbReference type="CDD" id="cd05534">
    <property type="entry name" value="POLBc_zeta"/>
    <property type="match status" value="1"/>
</dbReference>
<comment type="subunit">
    <text evidence="19">Forms DNA polymerase zeta with REV7.</text>
</comment>
<evidence type="ECO:0000313" key="27">
    <source>
        <dbReference type="Proteomes" id="UP000094389"/>
    </source>
</evidence>
<keyword evidence="15 20" id="KW-0238">DNA-binding</keyword>
<comment type="similarity">
    <text evidence="3 20">Belongs to the DNA polymerase type-B family.</text>
</comment>
<dbReference type="InterPro" id="IPR017964">
    <property type="entry name" value="DNA-dir_DNA_pol_B_CS"/>
</dbReference>
<keyword evidence="7 20" id="KW-0235">DNA replication</keyword>
<dbReference type="FunFam" id="1.10.132.60:FF:000007">
    <property type="entry name" value="DNA polymerase"/>
    <property type="match status" value="1"/>
</dbReference>
<evidence type="ECO:0000256" key="18">
    <source>
        <dbReference type="ARBA" id="ARBA00049244"/>
    </source>
</evidence>
<evidence type="ECO:0000256" key="6">
    <source>
        <dbReference type="ARBA" id="ARBA00022695"/>
    </source>
</evidence>
<dbReference type="EC" id="2.7.7.7" evidence="20"/>
<evidence type="ECO:0000256" key="16">
    <source>
        <dbReference type="ARBA" id="ARBA00023204"/>
    </source>
</evidence>
<dbReference type="InterPro" id="IPR023211">
    <property type="entry name" value="DNA_pol_palm_dom_sf"/>
</dbReference>
<evidence type="ECO:0000259" key="21">
    <source>
        <dbReference type="Pfam" id="PF00136"/>
    </source>
</evidence>
<keyword evidence="8 20" id="KW-0479">Metal-binding</keyword>
<evidence type="ECO:0000259" key="23">
    <source>
        <dbReference type="Pfam" id="PF14260"/>
    </source>
</evidence>
<keyword evidence="13 20" id="KW-0408">Iron</keyword>
<feature type="domain" description="C4-type zinc-finger of DNA polymerase delta" evidence="23">
    <location>
        <begin position="1278"/>
        <end position="1344"/>
    </location>
</feature>
<dbReference type="InterPro" id="IPR042087">
    <property type="entry name" value="DNA_pol_B_thumb"/>
</dbReference>
<dbReference type="PANTHER" id="PTHR45812">
    <property type="entry name" value="DNA POLYMERASE ZETA CATALYTIC SUBUNIT"/>
    <property type="match status" value="1"/>
</dbReference>
<accession>A0A1E4S7A0</accession>
<evidence type="ECO:0000256" key="3">
    <source>
        <dbReference type="ARBA" id="ARBA00005755"/>
    </source>
</evidence>
<dbReference type="GO" id="GO:0005634">
    <property type="term" value="C:nucleus"/>
    <property type="evidence" value="ECO:0007669"/>
    <property type="project" value="UniProtKB-SubCell"/>
</dbReference>
<dbReference type="GO" id="GO:0000166">
    <property type="term" value="F:nucleotide binding"/>
    <property type="evidence" value="ECO:0007669"/>
    <property type="project" value="InterPro"/>
</dbReference>
<dbReference type="SMART" id="SM00486">
    <property type="entry name" value="POLBc"/>
    <property type="match status" value="1"/>
</dbReference>
<evidence type="ECO:0000256" key="1">
    <source>
        <dbReference type="ARBA" id="ARBA00001966"/>
    </source>
</evidence>
<evidence type="ECO:0000256" key="17">
    <source>
        <dbReference type="ARBA" id="ARBA00023242"/>
    </source>
</evidence>
<dbReference type="Proteomes" id="UP000094389">
    <property type="component" value="Unassembled WGS sequence"/>
</dbReference>
<evidence type="ECO:0000256" key="14">
    <source>
        <dbReference type="ARBA" id="ARBA00023014"/>
    </source>
</evidence>
<dbReference type="InterPro" id="IPR006133">
    <property type="entry name" value="DNA-dir_DNA_pol_B_exonuc"/>
</dbReference>
<evidence type="ECO:0000259" key="25">
    <source>
        <dbReference type="Pfam" id="PF24065"/>
    </source>
</evidence>
<feature type="non-terminal residue" evidence="26">
    <location>
        <position position="1"/>
    </location>
</feature>
<feature type="non-terminal residue" evidence="26">
    <location>
        <position position="1367"/>
    </location>
</feature>
<dbReference type="InterPro" id="IPR056447">
    <property type="entry name" value="REV3_N"/>
</dbReference>
<evidence type="ECO:0000313" key="26">
    <source>
        <dbReference type="EMBL" id="ODV75358.1"/>
    </source>
</evidence>
<dbReference type="GO" id="GO:0006260">
    <property type="term" value="P:DNA replication"/>
    <property type="evidence" value="ECO:0007669"/>
    <property type="project" value="UniProtKB-KW"/>
</dbReference>
<keyword evidence="16" id="KW-0234">DNA repair</keyword>
<keyword evidence="17 20" id="KW-0539">Nucleus</keyword>
<keyword evidence="6 20" id="KW-0548">Nucleotidyltransferase</keyword>